<name>I3EIU6_NEMP3</name>
<protein>
    <recommendedName>
        <fullName evidence="2">Phospholipid/glycerol acyltransferase domain-containing protein</fullName>
    </recommendedName>
</protein>
<dbReference type="VEuPathDB" id="MicrosporidiaDB:NEQG_00962"/>
<dbReference type="PANTHER" id="PTHR10983">
    <property type="entry name" value="1-ACYLGLYCEROL-3-PHOSPHATE ACYLTRANSFERASE-RELATED"/>
    <property type="match status" value="1"/>
</dbReference>
<feature type="transmembrane region" description="Helical" evidence="1">
    <location>
        <begin position="357"/>
        <end position="379"/>
    </location>
</feature>
<evidence type="ECO:0000259" key="2">
    <source>
        <dbReference type="SMART" id="SM00563"/>
    </source>
</evidence>
<evidence type="ECO:0000313" key="3">
    <source>
        <dbReference type="EMBL" id="EIJ89143.1"/>
    </source>
</evidence>
<dbReference type="STRING" id="935791.I3EIU6"/>
<accession>I3EIU6</accession>
<sequence>MTTRPLRNITSLFRTVYFTFSCLFYLIACIVIIPIVYGIYQGLSFLGINMEGFKAAVGKLWLLVTQSLLCILIGDNTYFLHEPVTPDQLMNNTLIISNHTSYVDWIYIWSLLLKTGREGISFIAKEAVGAFYPLKLGMDMLNFVLLSRKMDEDKKRLKKACSLLHENNCYNLVMFTEGTFIDEATKKRDIEFMNKELRNRQLLKELSPKEIQERNIHTTIPHDIDNVFQEVLFPRVKGIKFLLDELKPTLKNILDCTIYLNMKGANTIYPSDHFTIKNIILGRCSRMQALIICENIKFTNKIAEDSSNWIYNRFKKKDELLKLLKLQRNDKDNIDEICHEYKQKGYSLTRIYPSVKVTVFLSAGALQVIFSLIYILYFLSGFIYRGIADCHKIIEAFYG</sequence>
<dbReference type="InParanoid" id="I3EIU6"/>
<organism evidence="3 4">
    <name type="scientific">Nematocida parisii (strain ERTm3)</name>
    <name type="common">Nematode killer fungus</name>
    <dbReference type="NCBI Taxonomy" id="935791"/>
    <lineage>
        <taxon>Eukaryota</taxon>
        <taxon>Fungi</taxon>
        <taxon>Fungi incertae sedis</taxon>
        <taxon>Microsporidia</taxon>
        <taxon>Nematocida</taxon>
    </lineage>
</organism>
<dbReference type="CDD" id="cd07990">
    <property type="entry name" value="LPLAT_LCLAT1-like"/>
    <property type="match status" value="1"/>
</dbReference>
<gene>
    <name evidence="3" type="ORF">NEQG_00962</name>
</gene>
<dbReference type="GO" id="GO:0005783">
    <property type="term" value="C:endoplasmic reticulum"/>
    <property type="evidence" value="ECO:0007669"/>
    <property type="project" value="TreeGrafter"/>
</dbReference>
<evidence type="ECO:0000313" key="4">
    <source>
        <dbReference type="Proteomes" id="UP000002872"/>
    </source>
</evidence>
<dbReference type="OMA" id="IHTTIPH"/>
<dbReference type="GO" id="GO:0036149">
    <property type="term" value="P:phosphatidylinositol acyl-chain remodeling"/>
    <property type="evidence" value="ECO:0007669"/>
    <property type="project" value="TreeGrafter"/>
</dbReference>
<proteinExistence type="predicted"/>
<reference evidence="3" key="1">
    <citation type="submission" date="2011-01" db="EMBL/GenBank/DDBJ databases">
        <title>The Genome Sequence of Nematocida parisii strain ERTm3.</title>
        <authorList>
            <consortium name="The Broad Institute Genome Sequencing Platform"/>
            <consortium name="The Broad Institute Genome Sequencing Center for Infectious Disease"/>
            <person name="Cuomo C."/>
            <person name="Troemel E."/>
            <person name="Young S.K."/>
            <person name="Zeng Q."/>
            <person name="Gargeya S."/>
            <person name="Fitzgerald M."/>
            <person name="Haas B."/>
            <person name="Abouelleil A."/>
            <person name="Alvarado L."/>
            <person name="Arachchi H.M."/>
            <person name="Berlin A."/>
            <person name="Chapman S.B."/>
            <person name="Gearin G."/>
            <person name="Goldberg J."/>
            <person name="Griggs A."/>
            <person name="Gujja S."/>
            <person name="Hansen M."/>
            <person name="Heiman D."/>
            <person name="Howarth C."/>
            <person name="Larimer J."/>
            <person name="Lui A."/>
            <person name="MacDonald P.J.P."/>
            <person name="McCowen C."/>
            <person name="Montmayeur A."/>
            <person name="Murphy C."/>
            <person name="Neiman D."/>
            <person name="Pearson M."/>
            <person name="Priest M."/>
            <person name="Roberts A."/>
            <person name="Saif S."/>
            <person name="Shea T."/>
            <person name="Sisk P."/>
            <person name="Stolte C."/>
            <person name="Sykes S."/>
            <person name="Wortman J."/>
            <person name="Nusbaum C."/>
            <person name="Birren B."/>
        </authorList>
    </citation>
    <scope>NUCLEOTIDE SEQUENCE</scope>
    <source>
        <strain evidence="3">ERTm3</strain>
    </source>
</reference>
<dbReference type="PANTHER" id="PTHR10983:SF16">
    <property type="entry name" value="LYSOCARDIOLIPIN ACYLTRANSFERASE 1"/>
    <property type="match status" value="1"/>
</dbReference>
<dbReference type="SUPFAM" id="SSF69593">
    <property type="entry name" value="Glycerol-3-phosphate (1)-acyltransferase"/>
    <property type="match status" value="1"/>
</dbReference>
<keyword evidence="4" id="KW-1185">Reference proteome</keyword>
<dbReference type="GO" id="GO:0016746">
    <property type="term" value="F:acyltransferase activity"/>
    <property type="evidence" value="ECO:0007669"/>
    <property type="project" value="InterPro"/>
</dbReference>
<dbReference type="OrthoDB" id="189226at2759"/>
<evidence type="ECO:0000256" key="1">
    <source>
        <dbReference type="SAM" id="Phobius"/>
    </source>
</evidence>
<dbReference type="AlphaFoldDB" id="I3EIU6"/>
<dbReference type="Pfam" id="PF01553">
    <property type="entry name" value="Acyltransferase"/>
    <property type="match status" value="1"/>
</dbReference>
<dbReference type="InterPro" id="IPR002123">
    <property type="entry name" value="Plipid/glycerol_acylTrfase"/>
</dbReference>
<dbReference type="HOGENOM" id="CLU_690961_0_0_1"/>
<keyword evidence="1" id="KW-0472">Membrane</keyword>
<keyword evidence="1" id="KW-1133">Transmembrane helix</keyword>
<feature type="domain" description="Phospholipid/glycerol acyltransferase" evidence="2">
    <location>
        <begin position="93"/>
        <end position="227"/>
    </location>
</feature>
<dbReference type="SMART" id="SM00563">
    <property type="entry name" value="PlsC"/>
    <property type="match status" value="1"/>
</dbReference>
<dbReference type="EMBL" id="GL870877">
    <property type="protein sequence ID" value="EIJ89143.1"/>
    <property type="molecule type" value="Genomic_DNA"/>
</dbReference>
<feature type="transmembrane region" description="Helical" evidence="1">
    <location>
        <begin position="12"/>
        <end position="40"/>
    </location>
</feature>
<dbReference type="Proteomes" id="UP000002872">
    <property type="component" value="Unassembled WGS sequence"/>
</dbReference>
<dbReference type="FunCoup" id="I3EIU6">
    <property type="interactions" value="75"/>
</dbReference>
<keyword evidence="1" id="KW-0812">Transmembrane</keyword>